<reference evidence="1" key="1">
    <citation type="submission" date="2021-02" db="EMBL/GenBank/DDBJ databases">
        <authorList>
            <person name="Dougan E. K."/>
            <person name="Rhodes N."/>
            <person name="Thang M."/>
            <person name="Chan C."/>
        </authorList>
    </citation>
    <scope>NUCLEOTIDE SEQUENCE</scope>
</reference>
<feature type="non-terminal residue" evidence="1">
    <location>
        <position position="1"/>
    </location>
</feature>
<dbReference type="OrthoDB" id="10618254at2759"/>
<name>A0A813EUL3_POLGL</name>
<accession>A0A813EUL3</accession>
<comment type="caution">
    <text evidence="1">The sequence shown here is derived from an EMBL/GenBank/DDBJ whole genome shotgun (WGS) entry which is preliminary data.</text>
</comment>
<dbReference type="EMBL" id="CAJNNV010018134">
    <property type="protein sequence ID" value="CAE8605652.1"/>
    <property type="molecule type" value="Genomic_DNA"/>
</dbReference>
<protein>
    <submittedName>
        <fullName evidence="1">Uncharacterized protein</fullName>
    </submittedName>
</protein>
<gene>
    <name evidence="1" type="ORF">PGLA1383_LOCUS23758</name>
</gene>
<evidence type="ECO:0000313" key="2">
    <source>
        <dbReference type="Proteomes" id="UP000654075"/>
    </source>
</evidence>
<keyword evidence="2" id="KW-1185">Reference proteome</keyword>
<evidence type="ECO:0000313" key="1">
    <source>
        <dbReference type="EMBL" id="CAE8605652.1"/>
    </source>
</evidence>
<dbReference type="AlphaFoldDB" id="A0A813EUL3"/>
<sequence length="179" mass="20808">LEQIYVPPGRQPWQPRSAELELKEAFQFSVQGGFVTVRTVRHGCLLGPSSWSCRCRSSQRERRGEAAEPPVAARRRRQRERVRWRALVHELNATPRSESAQWRRGLEELSREERAGLRSWLKKEAKRWRGLAAELAQLSGWARKERLASLTVEDRSGFQQWLQEQKQRSSKTPCHGPSL</sequence>
<dbReference type="Proteomes" id="UP000654075">
    <property type="component" value="Unassembled WGS sequence"/>
</dbReference>
<proteinExistence type="predicted"/>
<organism evidence="1 2">
    <name type="scientific">Polarella glacialis</name>
    <name type="common">Dinoflagellate</name>
    <dbReference type="NCBI Taxonomy" id="89957"/>
    <lineage>
        <taxon>Eukaryota</taxon>
        <taxon>Sar</taxon>
        <taxon>Alveolata</taxon>
        <taxon>Dinophyceae</taxon>
        <taxon>Suessiales</taxon>
        <taxon>Suessiaceae</taxon>
        <taxon>Polarella</taxon>
    </lineage>
</organism>